<proteinExistence type="predicted"/>
<keyword evidence="2" id="KW-1185">Reference proteome</keyword>
<evidence type="ECO:0000313" key="2">
    <source>
        <dbReference type="Proteomes" id="UP000799750"/>
    </source>
</evidence>
<sequence length="158" mass="18678">MTTSNFPNMCDGAPGLPPLAYDTWKQWLLVVELKARAAHIWQYVDILKPEDELTKIIKPTRPTMPGMTNKSNPDWKMAMRQYEALKRRYMWEFELLERRVPAILFLTLEIVDSIPQDAEFFHETWEFESTHKLLLDLELRFDLSSRQSGSEREDSETQ</sequence>
<dbReference type="Proteomes" id="UP000799750">
    <property type="component" value="Unassembled WGS sequence"/>
</dbReference>
<protein>
    <submittedName>
        <fullName evidence="1">Uncharacterized protein</fullName>
    </submittedName>
</protein>
<organism evidence="1 2">
    <name type="scientific">Lophium mytilinum</name>
    <dbReference type="NCBI Taxonomy" id="390894"/>
    <lineage>
        <taxon>Eukaryota</taxon>
        <taxon>Fungi</taxon>
        <taxon>Dikarya</taxon>
        <taxon>Ascomycota</taxon>
        <taxon>Pezizomycotina</taxon>
        <taxon>Dothideomycetes</taxon>
        <taxon>Pleosporomycetidae</taxon>
        <taxon>Mytilinidiales</taxon>
        <taxon>Mytilinidiaceae</taxon>
        <taxon>Lophium</taxon>
    </lineage>
</organism>
<accession>A0A6A6Q9V5</accession>
<dbReference type="EMBL" id="MU004200">
    <property type="protein sequence ID" value="KAF2489002.1"/>
    <property type="molecule type" value="Genomic_DNA"/>
</dbReference>
<dbReference type="AlphaFoldDB" id="A0A6A6Q9V5"/>
<evidence type="ECO:0000313" key="1">
    <source>
        <dbReference type="EMBL" id="KAF2489002.1"/>
    </source>
</evidence>
<gene>
    <name evidence="1" type="ORF">BU16DRAFT_567962</name>
</gene>
<reference evidence="1" key="1">
    <citation type="journal article" date="2020" name="Stud. Mycol.">
        <title>101 Dothideomycetes genomes: a test case for predicting lifestyles and emergence of pathogens.</title>
        <authorList>
            <person name="Haridas S."/>
            <person name="Albert R."/>
            <person name="Binder M."/>
            <person name="Bloem J."/>
            <person name="Labutti K."/>
            <person name="Salamov A."/>
            <person name="Andreopoulos B."/>
            <person name="Baker S."/>
            <person name="Barry K."/>
            <person name="Bills G."/>
            <person name="Bluhm B."/>
            <person name="Cannon C."/>
            <person name="Castanera R."/>
            <person name="Culley D."/>
            <person name="Daum C."/>
            <person name="Ezra D."/>
            <person name="Gonzalez J."/>
            <person name="Henrissat B."/>
            <person name="Kuo A."/>
            <person name="Liang C."/>
            <person name="Lipzen A."/>
            <person name="Lutzoni F."/>
            <person name="Magnuson J."/>
            <person name="Mondo S."/>
            <person name="Nolan M."/>
            <person name="Ohm R."/>
            <person name="Pangilinan J."/>
            <person name="Park H.-J."/>
            <person name="Ramirez L."/>
            <person name="Alfaro M."/>
            <person name="Sun H."/>
            <person name="Tritt A."/>
            <person name="Yoshinaga Y."/>
            <person name="Zwiers L.-H."/>
            <person name="Turgeon B."/>
            <person name="Goodwin S."/>
            <person name="Spatafora J."/>
            <person name="Crous P."/>
            <person name="Grigoriev I."/>
        </authorList>
    </citation>
    <scope>NUCLEOTIDE SEQUENCE</scope>
    <source>
        <strain evidence="1">CBS 269.34</strain>
    </source>
</reference>
<name>A0A6A6Q9V5_9PEZI</name>